<sequence>DRAIERHSATRLARQRQRGILNNEIDKRTAFLKDYYYYNEYHKRINDENINPRSTPTKNP</sequence>
<name>A0ACA9SNU5_9GLOM</name>
<feature type="non-terminal residue" evidence="1">
    <location>
        <position position="1"/>
    </location>
</feature>
<comment type="caution">
    <text evidence="1">The sequence shown here is derived from an EMBL/GenBank/DDBJ whole genome shotgun (WGS) entry which is preliminary data.</text>
</comment>
<gene>
    <name evidence="1" type="ORF">RPERSI_LOCUS33019</name>
</gene>
<feature type="non-terminal residue" evidence="1">
    <location>
        <position position="60"/>
    </location>
</feature>
<keyword evidence="2" id="KW-1185">Reference proteome</keyword>
<accession>A0ACA9SNU5</accession>
<protein>
    <submittedName>
        <fullName evidence="1">19807_t:CDS:1</fullName>
    </submittedName>
</protein>
<organism evidence="1 2">
    <name type="scientific">Racocetra persica</name>
    <dbReference type="NCBI Taxonomy" id="160502"/>
    <lineage>
        <taxon>Eukaryota</taxon>
        <taxon>Fungi</taxon>
        <taxon>Fungi incertae sedis</taxon>
        <taxon>Mucoromycota</taxon>
        <taxon>Glomeromycotina</taxon>
        <taxon>Glomeromycetes</taxon>
        <taxon>Diversisporales</taxon>
        <taxon>Gigasporaceae</taxon>
        <taxon>Racocetra</taxon>
    </lineage>
</organism>
<dbReference type="EMBL" id="CAJVQC010140701">
    <property type="protein sequence ID" value="CAG8844002.1"/>
    <property type="molecule type" value="Genomic_DNA"/>
</dbReference>
<dbReference type="Proteomes" id="UP000789920">
    <property type="component" value="Unassembled WGS sequence"/>
</dbReference>
<proteinExistence type="predicted"/>
<evidence type="ECO:0000313" key="1">
    <source>
        <dbReference type="EMBL" id="CAG8844002.1"/>
    </source>
</evidence>
<evidence type="ECO:0000313" key="2">
    <source>
        <dbReference type="Proteomes" id="UP000789920"/>
    </source>
</evidence>
<reference evidence="1" key="1">
    <citation type="submission" date="2021-06" db="EMBL/GenBank/DDBJ databases">
        <authorList>
            <person name="Kallberg Y."/>
            <person name="Tangrot J."/>
            <person name="Rosling A."/>
        </authorList>
    </citation>
    <scope>NUCLEOTIDE SEQUENCE</scope>
    <source>
        <strain evidence="1">MA461A</strain>
    </source>
</reference>